<accession>A0A3N4Z343</accession>
<gene>
    <name evidence="3" type="ORF">EDD32_2179</name>
</gene>
<sequence>MIRLAIVSASTSPNRTGSPIAAWVAERARHCRAFDVDEIDLQQVALPLFDEPFLPRYRRYMHPHTLRWSERVESQDAFVFVMPEYNRGYPALLKNALDFLVQEWAFKPAGIVSYGSGMTAGIRGAEALRGVLSALQMHPVRETVMVPCVEAHLHGGVFAPTPGMVEGAELMLESIVRADAAMNLLRTTTEEVGGQQGDDPELADRGEGGYSPRPARDEREAWRRSAMGPGGARG</sequence>
<organism evidence="3 4">
    <name type="scientific">Georgenia muralis</name>
    <dbReference type="NCBI Taxonomy" id="154117"/>
    <lineage>
        <taxon>Bacteria</taxon>
        <taxon>Bacillati</taxon>
        <taxon>Actinomycetota</taxon>
        <taxon>Actinomycetes</taxon>
        <taxon>Micrococcales</taxon>
        <taxon>Bogoriellaceae</taxon>
        <taxon>Georgenia</taxon>
    </lineage>
</organism>
<dbReference type="RefSeq" id="WP_123917401.1">
    <property type="nucleotide sequence ID" value="NZ_RKRA01000001.1"/>
</dbReference>
<dbReference type="OrthoDB" id="9812295at2"/>
<reference evidence="3 4" key="1">
    <citation type="submission" date="2018-11" db="EMBL/GenBank/DDBJ databases">
        <title>Sequencing the genomes of 1000 actinobacteria strains.</title>
        <authorList>
            <person name="Klenk H.-P."/>
        </authorList>
    </citation>
    <scope>NUCLEOTIDE SEQUENCE [LARGE SCALE GENOMIC DNA]</scope>
    <source>
        <strain evidence="3 4">DSM 14418</strain>
    </source>
</reference>
<evidence type="ECO:0000259" key="2">
    <source>
        <dbReference type="Pfam" id="PF03358"/>
    </source>
</evidence>
<dbReference type="PANTHER" id="PTHR30543:SF21">
    <property type="entry name" value="NAD(P)H-DEPENDENT FMN REDUCTASE LOT6"/>
    <property type="match status" value="1"/>
</dbReference>
<feature type="domain" description="NADPH-dependent FMN reductase-like" evidence="2">
    <location>
        <begin position="3"/>
        <end position="147"/>
    </location>
</feature>
<proteinExistence type="predicted"/>
<dbReference type="GO" id="GO:0010181">
    <property type="term" value="F:FMN binding"/>
    <property type="evidence" value="ECO:0007669"/>
    <property type="project" value="TreeGrafter"/>
</dbReference>
<dbReference type="InterPro" id="IPR029039">
    <property type="entry name" value="Flavoprotein-like_sf"/>
</dbReference>
<dbReference type="SUPFAM" id="SSF52218">
    <property type="entry name" value="Flavoproteins"/>
    <property type="match status" value="1"/>
</dbReference>
<dbReference type="InterPro" id="IPR005025">
    <property type="entry name" value="FMN_Rdtase-like_dom"/>
</dbReference>
<feature type="region of interest" description="Disordered" evidence="1">
    <location>
        <begin position="188"/>
        <end position="234"/>
    </location>
</feature>
<dbReference type="GO" id="GO:0005829">
    <property type="term" value="C:cytosol"/>
    <property type="evidence" value="ECO:0007669"/>
    <property type="project" value="TreeGrafter"/>
</dbReference>
<keyword evidence="4" id="KW-1185">Reference proteome</keyword>
<dbReference type="PANTHER" id="PTHR30543">
    <property type="entry name" value="CHROMATE REDUCTASE"/>
    <property type="match status" value="1"/>
</dbReference>
<dbReference type="Pfam" id="PF03358">
    <property type="entry name" value="FMN_red"/>
    <property type="match status" value="1"/>
</dbReference>
<comment type="caution">
    <text evidence="3">The sequence shown here is derived from an EMBL/GenBank/DDBJ whole genome shotgun (WGS) entry which is preliminary data.</text>
</comment>
<feature type="compositionally biased region" description="Basic and acidic residues" evidence="1">
    <location>
        <begin position="214"/>
        <end position="223"/>
    </location>
</feature>
<dbReference type="Gene3D" id="3.40.50.360">
    <property type="match status" value="1"/>
</dbReference>
<dbReference type="AlphaFoldDB" id="A0A3N4Z343"/>
<evidence type="ECO:0000313" key="3">
    <source>
        <dbReference type="EMBL" id="RPF27689.1"/>
    </source>
</evidence>
<protein>
    <submittedName>
        <fullName evidence="3">NAD(P)H-dependent FMN reductase</fullName>
    </submittedName>
</protein>
<dbReference type="Proteomes" id="UP000280726">
    <property type="component" value="Unassembled WGS sequence"/>
</dbReference>
<dbReference type="InterPro" id="IPR050712">
    <property type="entry name" value="NAD(P)H-dep_reductase"/>
</dbReference>
<evidence type="ECO:0000313" key="4">
    <source>
        <dbReference type="Proteomes" id="UP000280726"/>
    </source>
</evidence>
<evidence type="ECO:0000256" key="1">
    <source>
        <dbReference type="SAM" id="MobiDB-lite"/>
    </source>
</evidence>
<dbReference type="EMBL" id="RKRA01000001">
    <property type="protein sequence ID" value="RPF27689.1"/>
    <property type="molecule type" value="Genomic_DNA"/>
</dbReference>
<name>A0A3N4Z343_9MICO</name>
<dbReference type="GO" id="GO:0016491">
    <property type="term" value="F:oxidoreductase activity"/>
    <property type="evidence" value="ECO:0007669"/>
    <property type="project" value="InterPro"/>
</dbReference>